<dbReference type="InterPro" id="IPR020846">
    <property type="entry name" value="MFS_dom"/>
</dbReference>
<feature type="transmembrane region" description="Helical" evidence="8">
    <location>
        <begin position="291"/>
        <end position="308"/>
    </location>
</feature>
<evidence type="ECO:0000256" key="5">
    <source>
        <dbReference type="ARBA" id="ARBA00022989"/>
    </source>
</evidence>
<evidence type="ECO:0000256" key="6">
    <source>
        <dbReference type="ARBA" id="ARBA00023136"/>
    </source>
</evidence>
<feature type="domain" description="Major facilitator superfamily (MFS) profile" evidence="9">
    <location>
        <begin position="1"/>
        <end position="378"/>
    </location>
</feature>
<dbReference type="Gene3D" id="1.20.1250.20">
    <property type="entry name" value="MFS general substrate transporter like domains"/>
    <property type="match status" value="1"/>
</dbReference>
<dbReference type="GO" id="GO:0022857">
    <property type="term" value="F:transmembrane transporter activity"/>
    <property type="evidence" value="ECO:0007669"/>
    <property type="project" value="InterPro"/>
</dbReference>
<name>A0A1H3JJL1_9ACTN</name>
<dbReference type="InterPro" id="IPR036259">
    <property type="entry name" value="MFS_trans_sf"/>
</dbReference>
<feature type="transmembrane region" description="Helical" evidence="8">
    <location>
        <begin position="329"/>
        <end position="351"/>
    </location>
</feature>
<evidence type="ECO:0000259" key="9">
    <source>
        <dbReference type="PROSITE" id="PS50850"/>
    </source>
</evidence>
<feature type="transmembrane region" description="Helical" evidence="8">
    <location>
        <begin position="201"/>
        <end position="222"/>
    </location>
</feature>
<evidence type="ECO:0000256" key="3">
    <source>
        <dbReference type="ARBA" id="ARBA00022475"/>
    </source>
</evidence>
<proteinExistence type="predicted"/>
<dbReference type="AlphaFoldDB" id="A0A1H3JJL1"/>
<keyword evidence="6 8" id="KW-0472">Membrane</keyword>
<organism evidence="10 11">
    <name type="scientific">Micromonospora pattaloongensis</name>
    <dbReference type="NCBI Taxonomy" id="405436"/>
    <lineage>
        <taxon>Bacteria</taxon>
        <taxon>Bacillati</taxon>
        <taxon>Actinomycetota</taxon>
        <taxon>Actinomycetes</taxon>
        <taxon>Micromonosporales</taxon>
        <taxon>Micromonosporaceae</taxon>
        <taxon>Micromonospora</taxon>
    </lineage>
</organism>
<keyword evidence="4 8" id="KW-0812">Transmembrane</keyword>
<evidence type="ECO:0000313" key="10">
    <source>
        <dbReference type="EMBL" id="SDY39759.1"/>
    </source>
</evidence>
<evidence type="ECO:0000256" key="4">
    <source>
        <dbReference type="ARBA" id="ARBA00022692"/>
    </source>
</evidence>
<feature type="transmembrane region" description="Helical" evidence="8">
    <location>
        <begin position="357"/>
        <end position="375"/>
    </location>
</feature>
<dbReference type="STRING" id="405436.SAMN05444365_102135"/>
<feature type="transmembrane region" description="Helical" evidence="8">
    <location>
        <begin position="234"/>
        <end position="254"/>
    </location>
</feature>
<gene>
    <name evidence="10" type="ORF">SAMN05444365_102135</name>
</gene>
<dbReference type="InterPro" id="IPR050171">
    <property type="entry name" value="MFS_Transporters"/>
</dbReference>
<dbReference type="Proteomes" id="UP000242415">
    <property type="component" value="Unassembled WGS sequence"/>
</dbReference>
<feature type="transmembrane region" description="Helical" evidence="8">
    <location>
        <begin position="266"/>
        <end position="285"/>
    </location>
</feature>
<evidence type="ECO:0000256" key="1">
    <source>
        <dbReference type="ARBA" id="ARBA00004651"/>
    </source>
</evidence>
<accession>A0A1H3JJL1</accession>
<dbReference type="RefSeq" id="WP_175543528.1">
    <property type="nucleotide sequence ID" value="NZ_FNPH01000002.1"/>
</dbReference>
<keyword evidence="2" id="KW-0813">Transport</keyword>
<evidence type="ECO:0000256" key="8">
    <source>
        <dbReference type="SAM" id="Phobius"/>
    </source>
</evidence>
<feature type="transmembrane region" description="Helical" evidence="8">
    <location>
        <begin position="160"/>
        <end position="180"/>
    </location>
</feature>
<dbReference type="GO" id="GO:0005886">
    <property type="term" value="C:plasma membrane"/>
    <property type="evidence" value="ECO:0007669"/>
    <property type="project" value="UniProtKB-SubCell"/>
</dbReference>
<dbReference type="SUPFAM" id="SSF103473">
    <property type="entry name" value="MFS general substrate transporter"/>
    <property type="match status" value="1"/>
</dbReference>
<dbReference type="PANTHER" id="PTHR23517:SF2">
    <property type="entry name" value="MULTIDRUG RESISTANCE PROTEIN MDTH"/>
    <property type="match status" value="1"/>
</dbReference>
<dbReference type="InterPro" id="IPR011701">
    <property type="entry name" value="MFS"/>
</dbReference>
<feature type="transmembrane region" description="Helical" evidence="8">
    <location>
        <begin position="12"/>
        <end position="33"/>
    </location>
</feature>
<keyword evidence="3" id="KW-1003">Cell membrane</keyword>
<dbReference type="PANTHER" id="PTHR23517">
    <property type="entry name" value="RESISTANCE PROTEIN MDTM, PUTATIVE-RELATED-RELATED"/>
    <property type="match status" value="1"/>
</dbReference>
<protein>
    <submittedName>
        <fullName evidence="10">Predicted arabinose efflux permease, MFS family</fullName>
    </submittedName>
</protein>
<dbReference type="Pfam" id="PF07690">
    <property type="entry name" value="MFS_1"/>
    <property type="match status" value="1"/>
</dbReference>
<keyword evidence="11" id="KW-1185">Reference proteome</keyword>
<feature type="transmembrane region" description="Helical" evidence="8">
    <location>
        <begin position="74"/>
        <end position="91"/>
    </location>
</feature>
<feature type="transmembrane region" description="Helical" evidence="8">
    <location>
        <begin position="133"/>
        <end position="154"/>
    </location>
</feature>
<feature type="region of interest" description="Disordered" evidence="7">
    <location>
        <begin position="379"/>
        <end position="402"/>
    </location>
</feature>
<evidence type="ECO:0000256" key="2">
    <source>
        <dbReference type="ARBA" id="ARBA00022448"/>
    </source>
</evidence>
<dbReference type="EMBL" id="FNPH01000002">
    <property type="protein sequence ID" value="SDY39759.1"/>
    <property type="molecule type" value="Genomic_DNA"/>
</dbReference>
<sequence>MLRTAPTWLKALLIGQAVNAAGALAWIYLTLYLVDERGLPAGTAALITATYGVGLIAGNLGAGSLGDRLGLRPVLVASLATWAAACVAVPLTPTPLLAPVALLAGASGGAGRPLMSALVATAMPTERRREAIALSRVANNLGTVVGPPLGGLLATTNFDLIFVIDAVSSVLLIAAVVRWCPSPRPVRHPDGPRTVLHALRADRAMVTLLVTVLAVDTAYRLVYTVLPLFLRDRGAPPLAYGVLVSLNCVVIVLFEARLARRLADRSAAVVIGAGYALVGLGWLVLGAAPTVVIAFVAVLVVTAGEMLYKPTATARAADLAPSGMDGRYQSLYAGASITGAFLSPLLGTTLYGARPWLVWPLAGAVALLAATALVRSARGREKDPRDQAVPLTARRQHAGRTP</sequence>
<dbReference type="PROSITE" id="PS50850">
    <property type="entry name" value="MFS"/>
    <property type="match status" value="1"/>
</dbReference>
<feature type="transmembrane region" description="Helical" evidence="8">
    <location>
        <begin position="97"/>
        <end position="121"/>
    </location>
</feature>
<evidence type="ECO:0000256" key="7">
    <source>
        <dbReference type="SAM" id="MobiDB-lite"/>
    </source>
</evidence>
<evidence type="ECO:0000313" key="11">
    <source>
        <dbReference type="Proteomes" id="UP000242415"/>
    </source>
</evidence>
<feature type="transmembrane region" description="Helical" evidence="8">
    <location>
        <begin position="39"/>
        <end position="62"/>
    </location>
</feature>
<reference evidence="11" key="1">
    <citation type="submission" date="2016-10" db="EMBL/GenBank/DDBJ databases">
        <authorList>
            <person name="Varghese N."/>
            <person name="Submissions S."/>
        </authorList>
    </citation>
    <scope>NUCLEOTIDE SEQUENCE [LARGE SCALE GENOMIC DNA]</scope>
    <source>
        <strain evidence="11">DSM 45245</strain>
    </source>
</reference>
<comment type="subcellular location">
    <subcellularLocation>
        <location evidence="1">Cell membrane</location>
        <topology evidence="1">Multi-pass membrane protein</topology>
    </subcellularLocation>
</comment>
<keyword evidence="5 8" id="KW-1133">Transmembrane helix</keyword>